<proteinExistence type="predicted"/>
<reference evidence="9" key="1">
    <citation type="submission" date="2014-04" db="EMBL/GenBank/DDBJ databases">
        <title>Evolutionary Origins and Diversification of the Mycorrhizal Mutualists.</title>
        <authorList>
            <consortium name="DOE Joint Genome Institute"/>
            <consortium name="Mycorrhizal Genomics Consortium"/>
            <person name="Kohler A."/>
            <person name="Kuo A."/>
            <person name="Nagy L.G."/>
            <person name="Floudas D."/>
            <person name="Copeland A."/>
            <person name="Barry K.W."/>
            <person name="Cichocki N."/>
            <person name="Veneault-Fourrey C."/>
            <person name="LaButti K."/>
            <person name="Lindquist E.A."/>
            <person name="Lipzen A."/>
            <person name="Lundell T."/>
            <person name="Morin E."/>
            <person name="Murat C."/>
            <person name="Riley R."/>
            <person name="Ohm R."/>
            <person name="Sun H."/>
            <person name="Tunlid A."/>
            <person name="Henrissat B."/>
            <person name="Grigoriev I.V."/>
            <person name="Hibbett D.S."/>
            <person name="Martin F."/>
        </authorList>
    </citation>
    <scope>NUCLEOTIDE SEQUENCE [LARGE SCALE GENOMIC DNA]</scope>
    <source>
        <strain evidence="9">FD-334 SS-4</strain>
    </source>
</reference>
<dbReference type="Gene3D" id="1.20.1740.10">
    <property type="entry name" value="Amino acid/polyamine transporter I"/>
    <property type="match status" value="1"/>
</dbReference>
<evidence type="ECO:0000256" key="6">
    <source>
        <dbReference type="SAM" id="MobiDB-lite"/>
    </source>
</evidence>
<evidence type="ECO:0000313" key="8">
    <source>
        <dbReference type="EMBL" id="KJA25227.1"/>
    </source>
</evidence>
<evidence type="ECO:0000256" key="3">
    <source>
        <dbReference type="ARBA" id="ARBA00022692"/>
    </source>
</evidence>
<keyword evidence="5 7" id="KW-0472">Membrane</keyword>
<protein>
    <recommendedName>
        <fullName evidence="10">Amino acid permease/ SLC12A domain-containing protein</fullName>
    </recommendedName>
</protein>
<keyword evidence="3 7" id="KW-0812">Transmembrane</keyword>
<dbReference type="GO" id="GO:0022857">
    <property type="term" value="F:transmembrane transporter activity"/>
    <property type="evidence" value="ECO:0007669"/>
    <property type="project" value="InterPro"/>
</dbReference>
<dbReference type="EMBL" id="KN817532">
    <property type="protein sequence ID" value="KJA25227.1"/>
    <property type="molecule type" value="Genomic_DNA"/>
</dbReference>
<dbReference type="AlphaFoldDB" id="A0A0D2LD19"/>
<name>A0A0D2LD19_HYPSF</name>
<feature type="transmembrane region" description="Helical" evidence="7">
    <location>
        <begin position="169"/>
        <end position="190"/>
    </location>
</feature>
<organism evidence="8 9">
    <name type="scientific">Hypholoma sublateritium (strain FD-334 SS-4)</name>
    <dbReference type="NCBI Taxonomy" id="945553"/>
    <lineage>
        <taxon>Eukaryota</taxon>
        <taxon>Fungi</taxon>
        <taxon>Dikarya</taxon>
        <taxon>Basidiomycota</taxon>
        <taxon>Agaricomycotina</taxon>
        <taxon>Agaricomycetes</taxon>
        <taxon>Agaricomycetidae</taxon>
        <taxon>Agaricales</taxon>
        <taxon>Agaricineae</taxon>
        <taxon>Strophariaceae</taxon>
        <taxon>Hypholoma</taxon>
    </lineage>
</organism>
<feature type="transmembrane region" description="Helical" evidence="7">
    <location>
        <begin position="481"/>
        <end position="501"/>
    </location>
</feature>
<evidence type="ECO:0000256" key="4">
    <source>
        <dbReference type="ARBA" id="ARBA00022989"/>
    </source>
</evidence>
<evidence type="ECO:0000256" key="2">
    <source>
        <dbReference type="ARBA" id="ARBA00022448"/>
    </source>
</evidence>
<evidence type="ECO:0000313" key="9">
    <source>
        <dbReference type="Proteomes" id="UP000054270"/>
    </source>
</evidence>
<feature type="transmembrane region" description="Helical" evidence="7">
    <location>
        <begin position="74"/>
        <end position="94"/>
    </location>
</feature>
<dbReference type="STRING" id="945553.A0A0D2LD19"/>
<evidence type="ECO:0000256" key="1">
    <source>
        <dbReference type="ARBA" id="ARBA00004141"/>
    </source>
</evidence>
<feature type="transmembrane region" description="Helical" evidence="7">
    <location>
        <begin position="443"/>
        <end position="469"/>
    </location>
</feature>
<gene>
    <name evidence="8" type="ORF">HYPSUDRAFT_417722</name>
</gene>
<feature type="transmembrane region" description="Helical" evidence="7">
    <location>
        <begin position="236"/>
        <end position="256"/>
    </location>
</feature>
<feature type="region of interest" description="Disordered" evidence="6">
    <location>
        <begin position="1"/>
        <end position="29"/>
    </location>
</feature>
<dbReference type="Proteomes" id="UP000054270">
    <property type="component" value="Unassembled WGS sequence"/>
</dbReference>
<feature type="transmembrane region" description="Helical" evidence="7">
    <location>
        <begin position="121"/>
        <end position="149"/>
    </location>
</feature>
<dbReference type="PANTHER" id="PTHR45649:SF6">
    <property type="entry name" value="GABA-SPECIFIC PERMEASE"/>
    <property type="match status" value="1"/>
</dbReference>
<dbReference type="OrthoDB" id="3900342at2759"/>
<keyword evidence="9" id="KW-1185">Reference proteome</keyword>
<dbReference type="Pfam" id="PF13520">
    <property type="entry name" value="AA_permease_2"/>
    <property type="match status" value="1"/>
</dbReference>
<keyword evidence="4 7" id="KW-1133">Transmembrane helix</keyword>
<accession>A0A0D2LD19</accession>
<feature type="transmembrane region" description="Helical" evidence="7">
    <location>
        <begin position="197"/>
        <end position="216"/>
    </location>
</feature>
<feature type="transmembrane region" description="Helical" evidence="7">
    <location>
        <begin position="411"/>
        <end position="431"/>
    </location>
</feature>
<feature type="transmembrane region" description="Helical" evidence="7">
    <location>
        <begin position="386"/>
        <end position="405"/>
    </location>
</feature>
<dbReference type="InterPro" id="IPR002293">
    <property type="entry name" value="AA/rel_permease1"/>
</dbReference>
<comment type="subcellular location">
    <subcellularLocation>
        <location evidence="1">Membrane</location>
        <topology evidence="1">Multi-pass membrane protein</topology>
    </subcellularLocation>
</comment>
<dbReference type="OMA" id="MENIIDS"/>
<sequence length="511" mass="54372">MADTGDYLEKRASTASVSHDGGDEVPLGRTESKQELPKVLSGLQANWIGFNLIGIVPSIASTLVFSLPGGGTHGMIWAWLVCGVFMTVVSLAVAEIRSIDYGAGGMYHSIINSSSSKHKRLLAWIVGYANAIGNISSFAAISWACGLQIMAGSMIGSGFMFQPTMAQTFGVYCGLVILQGTACSLSSAALSKLQMPAFLLNILLWVVLVIALPVVTSPGLNDVKFVFGTFTNVNKAWSDNVFAFLLTFLSPIWVLAKGTTILHLGEESNCKRAVIPRAIIISALSNAILGWGLMIVLAFCMGNSLRAVLFSQSGEPMATILLNSFGKSAMLAAWSFIIVLQFKMGMNMLNTASRQLFAFSRDGALNYRFTKNISLINSHTNTPVTATWYLVGLSILGGLLAFAGSNAICRTLFSSAVVGQFTASTITIVVARSGSGLGNGRALNLRFMSLPIAIVATIFMTVLSVILLFPDTQNPSGGTMNYTVAILGAVLVLSIVDFSYGKHNGVPNYFK</sequence>
<keyword evidence="2" id="KW-0813">Transport</keyword>
<evidence type="ECO:0008006" key="10">
    <source>
        <dbReference type="Google" id="ProtNLM"/>
    </source>
</evidence>
<dbReference type="GO" id="GO:0016020">
    <property type="term" value="C:membrane"/>
    <property type="evidence" value="ECO:0007669"/>
    <property type="project" value="UniProtKB-SubCell"/>
</dbReference>
<feature type="transmembrane region" description="Helical" evidence="7">
    <location>
        <begin position="319"/>
        <end position="340"/>
    </location>
</feature>
<evidence type="ECO:0000256" key="5">
    <source>
        <dbReference type="ARBA" id="ARBA00023136"/>
    </source>
</evidence>
<evidence type="ECO:0000256" key="7">
    <source>
        <dbReference type="SAM" id="Phobius"/>
    </source>
</evidence>
<dbReference type="PIRSF" id="PIRSF006060">
    <property type="entry name" value="AA_transporter"/>
    <property type="match status" value="1"/>
</dbReference>
<dbReference type="PANTHER" id="PTHR45649">
    <property type="entry name" value="AMINO-ACID PERMEASE BAT1"/>
    <property type="match status" value="1"/>
</dbReference>
<feature type="transmembrane region" description="Helical" evidence="7">
    <location>
        <begin position="47"/>
        <end position="68"/>
    </location>
</feature>
<feature type="transmembrane region" description="Helical" evidence="7">
    <location>
        <begin position="277"/>
        <end position="299"/>
    </location>
</feature>